<dbReference type="Pfam" id="PF12796">
    <property type="entry name" value="Ank_2"/>
    <property type="match status" value="4"/>
</dbReference>
<evidence type="ECO:0000256" key="2">
    <source>
        <dbReference type="ARBA" id="ARBA00023043"/>
    </source>
</evidence>
<protein>
    <submittedName>
        <fullName evidence="5">Ankyrin repeat domain-containing protein 16-like</fullName>
    </submittedName>
</protein>
<keyword evidence="1" id="KW-0677">Repeat</keyword>
<feature type="repeat" description="ANK" evidence="3">
    <location>
        <begin position="308"/>
        <end position="337"/>
    </location>
</feature>
<name>A0ABM0MLB5_SACKO</name>
<feature type="repeat" description="ANK" evidence="3">
    <location>
        <begin position="104"/>
        <end position="136"/>
    </location>
</feature>
<dbReference type="PROSITE" id="PS50297">
    <property type="entry name" value="ANK_REP_REGION"/>
    <property type="match status" value="5"/>
</dbReference>
<feature type="repeat" description="ANK" evidence="3">
    <location>
        <begin position="71"/>
        <end position="103"/>
    </location>
</feature>
<dbReference type="SMART" id="SM00248">
    <property type="entry name" value="ANK"/>
    <property type="match status" value="9"/>
</dbReference>
<evidence type="ECO:0000256" key="1">
    <source>
        <dbReference type="ARBA" id="ARBA00022737"/>
    </source>
</evidence>
<dbReference type="Proteomes" id="UP000694865">
    <property type="component" value="Unplaced"/>
</dbReference>
<dbReference type="InterPro" id="IPR036770">
    <property type="entry name" value="Ankyrin_rpt-contain_sf"/>
</dbReference>
<organism evidence="4 5">
    <name type="scientific">Saccoglossus kowalevskii</name>
    <name type="common">Acorn worm</name>
    <dbReference type="NCBI Taxonomy" id="10224"/>
    <lineage>
        <taxon>Eukaryota</taxon>
        <taxon>Metazoa</taxon>
        <taxon>Hemichordata</taxon>
        <taxon>Enteropneusta</taxon>
        <taxon>Harrimaniidae</taxon>
        <taxon>Saccoglossus</taxon>
    </lineage>
</organism>
<evidence type="ECO:0000313" key="5">
    <source>
        <dbReference type="RefSeq" id="XP_006820806.1"/>
    </source>
</evidence>
<dbReference type="PANTHER" id="PTHR24173">
    <property type="entry name" value="ANKYRIN REPEAT CONTAINING"/>
    <property type="match status" value="1"/>
</dbReference>
<feature type="repeat" description="ANK" evidence="3">
    <location>
        <begin position="38"/>
        <end position="70"/>
    </location>
</feature>
<dbReference type="PANTHER" id="PTHR24173:SF74">
    <property type="entry name" value="ANKYRIN REPEAT DOMAIN-CONTAINING PROTEIN 16"/>
    <property type="match status" value="1"/>
</dbReference>
<dbReference type="GeneID" id="102805168"/>
<feature type="repeat" description="ANK" evidence="3">
    <location>
        <begin position="338"/>
        <end position="363"/>
    </location>
</feature>
<dbReference type="Gene3D" id="1.25.40.20">
    <property type="entry name" value="Ankyrin repeat-containing domain"/>
    <property type="match status" value="3"/>
</dbReference>
<accession>A0ABM0MLB5</accession>
<keyword evidence="2 3" id="KW-0040">ANK repeat</keyword>
<reference evidence="5" key="1">
    <citation type="submission" date="2025-08" db="UniProtKB">
        <authorList>
            <consortium name="RefSeq"/>
        </authorList>
    </citation>
    <scope>IDENTIFICATION</scope>
    <source>
        <tissue evidence="5">Testes</tissue>
    </source>
</reference>
<dbReference type="PROSITE" id="PS50088">
    <property type="entry name" value="ANK_REPEAT"/>
    <property type="match status" value="5"/>
</dbReference>
<sequence length="392" mass="43157">MNEQLLKSAQQGDLHTLKQVLGNGNDVADLLTCFHDKSGDTVAHLAARHGHVEVLRFLGEHGACFETGNLDGKRAIHEAALYGQTDCLKYLLSQNVTVDSLKRADWTPLMLACTKANLEVVQELIQNGANQKLRNKDGWNCFHIAAREGHVDILNYLLNCDENTWNTISKNGRTPLHTAGMNTYVDHMFSFTIDYVKGAAHYSRSENYSDTLHGNTEAAKIMIHRCHYQVDMVDSCGSTPLMDSLRVGYVDIADLLIMLHKADVHKGDILGRQAIHLASQSGCVTSLNFLINNCNVSVNIQTIIGCLSPLHLAAKEGHVGAIDCLICHNADVNITDSKGRTALHMAVGGQHFDCVEELLKNGAIDITDINGTKPSELTNKLEICQLFKKYTN</sequence>
<evidence type="ECO:0000313" key="4">
    <source>
        <dbReference type="Proteomes" id="UP000694865"/>
    </source>
</evidence>
<evidence type="ECO:0000256" key="3">
    <source>
        <dbReference type="PROSITE-ProRule" id="PRU00023"/>
    </source>
</evidence>
<keyword evidence="4" id="KW-1185">Reference proteome</keyword>
<gene>
    <name evidence="5" type="primary">LOC102805168</name>
</gene>
<proteinExistence type="predicted"/>
<dbReference type="RefSeq" id="XP_006820806.1">
    <property type="nucleotide sequence ID" value="XM_006820743.1"/>
</dbReference>
<dbReference type="SUPFAM" id="SSF48403">
    <property type="entry name" value="Ankyrin repeat"/>
    <property type="match status" value="1"/>
</dbReference>
<dbReference type="PRINTS" id="PR01415">
    <property type="entry name" value="ANKYRIN"/>
</dbReference>
<dbReference type="InterPro" id="IPR002110">
    <property type="entry name" value="Ankyrin_rpt"/>
</dbReference>